<evidence type="ECO:0008006" key="4">
    <source>
        <dbReference type="Google" id="ProtNLM"/>
    </source>
</evidence>
<dbReference type="AlphaFoldDB" id="A0A8G2BG64"/>
<dbReference type="InterPro" id="IPR036374">
    <property type="entry name" value="OxRdtase_Mopterin-bd_sf"/>
</dbReference>
<dbReference type="RefSeq" id="WP_093149319.1">
    <property type="nucleotide sequence ID" value="NZ_FNBW01000004.1"/>
</dbReference>
<dbReference type="OrthoDB" id="9798763at2"/>
<sequence>MKLFSHGLIAVAAMATVLLTGPLNSVADTLAAPAGRPILVVAGAIENTNAGATAEFDRAQLEALAPQVLETRTPWTEGVQRFDGFPIAALFDLVGAKGDTVRATAINDYAVTMPIADLVESGAFVAIRQNGALMKIRERGPLWIIFPYDSDPRLTGDDFLNWSIWQLKSLEIE</sequence>
<accession>A0A8G2BG64</accession>
<reference evidence="2 3" key="1">
    <citation type="submission" date="2016-10" db="EMBL/GenBank/DDBJ databases">
        <authorList>
            <person name="Varghese N."/>
            <person name="Submissions S."/>
        </authorList>
    </citation>
    <scope>NUCLEOTIDE SEQUENCE [LARGE SCALE GENOMIC DNA]</scope>
    <source>
        <strain evidence="2 3">DSM 18839</strain>
    </source>
</reference>
<dbReference type="Proteomes" id="UP000198615">
    <property type="component" value="Unassembled WGS sequence"/>
</dbReference>
<proteinExistence type="predicted"/>
<comment type="caution">
    <text evidence="2">The sequence shown here is derived from an EMBL/GenBank/DDBJ whole genome shotgun (WGS) entry which is preliminary data.</text>
</comment>
<gene>
    <name evidence="2" type="ORF">SAMN05660686_01492</name>
</gene>
<keyword evidence="1" id="KW-0732">Signal</keyword>
<feature type="signal peptide" evidence="1">
    <location>
        <begin position="1"/>
        <end position="27"/>
    </location>
</feature>
<keyword evidence="3" id="KW-1185">Reference proteome</keyword>
<evidence type="ECO:0000313" key="2">
    <source>
        <dbReference type="EMBL" id="SDF51239.1"/>
    </source>
</evidence>
<evidence type="ECO:0000313" key="3">
    <source>
        <dbReference type="Proteomes" id="UP000198615"/>
    </source>
</evidence>
<dbReference type="SUPFAM" id="SSF56524">
    <property type="entry name" value="Oxidoreductase molybdopterin-binding domain"/>
    <property type="match status" value="1"/>
</dbReference>
<protein>
    <recommendedName>
        <fullName evidence="4">Oxidoreductase molybdopterin-binding domain-containing protein</fullName>
    </recommendedName>
</protein>
<evidence type="ECO:0000256" key="1">
    <source>
        <dbReference type="SAM" id="SignalP"/>
    </source>
</evidence>
<name>A0A8G2BG64_9PROT</name>
<dbReference type="EMBL" id="FNBW01000004">
    <property type="protein sequence ID" value="SDF51239.1"/>
    <property type="molecule type" value="Genomic_DNA"/>
</dbReference>
<organism evidence="2 3">
    <name type="scientific">Thalassobaculum litoreum DSM 18839</name>
    <dbReference type="NCBI Taxonomy" id="1123362"/>
    <lineage>
        <taxon>Bacteria</taxon>
        <taxon>Pseudomonadati</taxon>
        <taxon>Pseudomonadota</taxon>
        <taxon>Alphaproteobacteria</taxon>
        <taxon>Rhodospirillales</taxon>
        <taxon>Thalassobaculaceae</taxon>
        <taxon>Thalassobaculum</taxon>
    </lineage>
</organism>
<feature type="chain" id="PRO_5034824339" description="Oxidoreductase molybdopterin-binding domain-containing protein" evidence="1">
    <location>
        <begin position="28"/>
        <end position="173"/>
    </location>
</feature>